<dbReference type="EMBL" id="BMAU01021283">
    <property type="protein sequence ID" value="GFY08745.1"/>
    <property type="molecule type" value="Genomic_DNA"/>
</dbReference>
<proteinExistence type="predicted"/>
<dbReference type="GO" id="GO:0005634">
    <property type="term" value="C:nucleus"/>
    <property type="evidence" value="ECO:0007669"/>
    <property type="project" value="UniProtKB-SubCell"/>
</dbReference>
<organism evidence="4 5">
    <name type="scientific">Trichonephila clavipes</name>
    <name type="common">Golden silk orbweaver</name>
    <name type="synonym">Nephila clavipes</name>
    <dbReference type="NCBI Taxonomy" id="2585209"/>
    <lineage>
        <taxon>Eukaryota</taxon>
        <taxon>Metazoa</taxon>
        <taxon>Ecdysozoa</taxon>
        <taxon>Arthropoda</taxon>
        <taxon>Chelicerata</taxon>
        <taxon>Arachnida</taxon>
        <taxon>Araneae</taxon>
        <taxon>Araneomorphae</taxon>
        <taxon>Entelegynae</taxon>
        <taxon>Araneoidea</taxon>
        <taxon>Nephilidae</taxon>
        <taxon>Trichonephila</taxon>
    </lineage>
</organism>
<dbReference type="InterPro" id="IPR009057">
    <property type="entry name" value="Homeodomain-like_sf"/>
</dbReference>
<feature type="region of interest" description="Disordered" evidence="2">
    <location>
        <begin position="644"/>
        <end position="666"/>
    </location>
</feature>
<comment type="caution">
    <text evidence="4">The sequence shown here is derived from an EMBL/GenBank/DDBJ whole genome shotgun (WGS) entry which is preliminary data.</text>
</comment>
<dbReference type="Pfam" id="PF13384">
    <property type="entry name" value="HTH_23"/>
    <property type="match status" value="1"/>
</dbReference>
<evidence type="ECO:0000313" key="4">
    <source>
        <dbReference type="EMBL" id="GFY08745.1"/>
    </source>
</evidence>
<dbReference type="AlphaFoldDB" id="A0A8X6SCH5"/>
<dbReference type="Gene3D" id="3.30.420.10">
    <property type="entry name" value="Ribonuclease H-like superfamily/Ribonuclease H"/>
    <property type="match status" value="1"/>
</dbReference>
<dbReference type="InterPro" id="IPR011991">
    <property type="entry name" value="ArsR-like_HTH"/>
</dbReference>
<feature type="compositionally biased region" description="Basic and acidic residues" evidence="2">
    <location>
        <begin position="657"/>
        <end position="666"/>
    </location>
</feature>
<feature type="domain" description="Transposase Tc1-like" evidence="3">
    <location>
        <begin position="67"/>
        <end position="138"/>
    </location>
</feature>
<evidence type="ECO:0000313" key="5">
    <source>
        <dbReference type="Proteomes" id="UP000887159"/>
    </source>
</evidence>
<dbReference type="CDD" id="cd00090">
    <property type="entry name" value="HTH_ARSR"/>
    <property type="match status" value="1"/>
</dbReference>
<evidence type="ECO:0000256" key="2">
    <source>
        <dbReference type="SAM" id="MobiDB-lite"/>
    </source>
</evidence>
<protein>
    <submittedName>
        <fullName evidence="4">Transposable element Tc1 transposase</fullName>
    </submittedName>
</protein>
<dbReference type="GO" id="GO:0015074">
    <property type="term" value="P:DNA integration"/>
    <property type="evidence" value="ECO:0007669"/>
    <property type="project" value="InterPro"/>
</dbReference>
<dbReference type="PANTHER" id="PTHR23022">
    <property type="entry name" value="TRANSPOSABLE ELEMENT-RELATED"/>
    <property type="match status" value="1"/>
</dbReference>
<feature type="region of interest" description="Disordered" evidence="2">
    <location>
        <begin position="361"/>
        <end position="427"/>
    </location>
</feature>
<dbReference type="SUPFAM" id="SSF46689">
    <property type="entry name" value="Homeodomain-like"/>
    <property type="match status" value="1"/>
</dbReference>
<evidence type="ECO:0000256" key="1">
    <source>
        <dbReference type="ARBA" id="ARBA00004123"/>
    </source>
</evidence>
<dbReference type="InterPro" id="IPR036397">
    <property type="entry name" value="RNaseH_sf"/>
</dbReference>
<feature type="compositionally biased region" description="Basic and acidic residues" evidence="2">
    <location>
        <begin position="488"/>
        <end position="497"/>
    </location>
</feature>
<comment type="subcellular location">
    <subcellularLocation>
        <location evidence="1">Nucleus</location>
    </subcellularLocation>
</comment>
<dbReference type="InterPro" id="IPR002492">
    <property type="entry name" value="Transposase_Tc1-like"/>
</dbReference>
<dbReference type="Proteomes" id="UP000887159">
    <property type="component" value="Unassembled WGS sequence"/>
</dbReference>
<feature type="region of interest" description="Disordered" evidence="2">
    <location>
        <begin position="463"/>
        <end position="519"/>
    </location>
</feature>
<dbReference type="GO" id="GO:0006313">
    <property type="term" value="P:DNA transposition"/>
    <property type="evidence" value="ECO:0007669"/>
    <property type="project" value="InterPro"/>
</dbReference>
<keyword evidence="5" id="KW-1185">Reference proteome</keyword>
<dbReference type="InterPro" id="IPR036388">
    <property type="entry name" value="WH-like_DNA-bd_sf"/>
</dbReference>
<evidence type="ECO:0000259" key="3">
    <source>
        <dbReference type="Pfam" id="PF01498"/>
    </source>
</evidence>
<dbReference type="Gene3D" id="1.10.10.10">
    <property type="entry name" value="Winged helix-like DNA-binding domain superfamily/Winged helix DNA-binding domain"/>
    <property type="match status" value="1"/>
</dbReference>
<feature type="compositionally biased region" description="Low complexity" evidence="2">
    <location>
        <begin position="365"/>
        <end position="388"/>
    </location>
</feature>
<dbReference type="InterPro" id="IPR052338">
    <property type="entry name" value="Transposase_5"/>
</dbReference>
<reference evidence="4" key="1">
    <citation type="submission" date="2020-08" db="EMBL/GenBank/DDBJ databases">
        <title>Multicomponent nature underlies the extraordinary mechanical properties of spider dragline silk.</title>
        <authorList>
            <person name="Kono N."/>
            <person name="Nakamura H."/>
            <person name="Mori M."/>
            <person name="Yoshida Y."/>
            <person name="Ohtoshi R."/>
            <person name="Malay A.D."/>
            <person name="Moran D.A.P."/>
            <person name="Tomita M."/>
            <person name="Numata K."/>
            <person name="Arakawa K."/>
        </authorList>
    </citation>
    <scope>NUCLEOTIDE SEQUENCE</scope>
</reference>
<dbReference type="GO" id="GO:0003677">
    <property type="term" value="F:DNA binding"/>
    <property type="evidence" value="ECO:0007669"/>
    <property type="project" value="InterPro"/>
</dbReference>
<dbReference type="PANTHER" id="PTHR23022:SF135">
    <property type="entry name" value="SI:DKEY-77F5.3"/>
    <property type="match status" value="1"/>
</dbReference>
<feature type="compositionally biased region" description="Basic and acidic residues" evidence="2">
    <location>
        <begin position="416"/>
        <end position="427"/>
    </location>
</feature>
<dbReference type="Pfam" id="PF01498">
    <property type="entry name" value="HTH_Tnp_Tc3_2"/>
    <property type="match status" value="1"/>
</dbReference>
<gene>
    <name evidence="4" type="primary">tc1a</name>
    <name evidence="4" type="ORF">TNCV_5006581</name>
</gene>
<sequence length="687" mass="77132">MGTRRETSIDIRKFILRLFKKGKSYREIAKIVGRSHSCVQKIIGRFKSDGLIENKSGRKSILSVVAKRKVLKDIKIDSKLSAVKLAADTSRIMGRSVSAETVRNVIRHAGYSSRVARKKPFISIQNQKNRLEFAKAHQLKTDNFWKKVIFSDESKFKICGSDVRRTVWRKPNTTLDPKYLRPTVKHGGGSVMVCMASNGVGNLVFIDGIMDHRLYIDILNNNLKENAKKLGLDGNFILQQDNHPKHTAHIKCYCKILCYCSEESCLCEKCSTLIDRLCSICGLPFDSADQAKSENLCSCFLRESTICSETLQLSKPEKIVCYVPVPLFYPLPVVSSQFMPPSHRLPNVGMKTNQPVPRSLEFGISSLNEPSNNSSSVSSKGSGPVLKSEQLPSNEKNISPPVEEIKGSSSSPAIGELDKNRDPHERPLLSIVPENYDLLKEQFRTSTDLSELVSKNHSCANRNESKNSVIHLVDPKRSVKVKMSSHRPPSEKSEPRRNSNLVAPSKDATRTDPSVGNVTQSRKIKQDVNQFIALKNQRSVPPETLMSRLNLVDAVPLMNEPDPGSIKFKVPVNRDLVLPSQSNLEETRMCSTLESFTSNNPANTLEASCMHQKSSVSLWHESWHPEPYNKSSLEPVKRLLDRAFSYQPSEPSSDPTEDVKSRPRDFQSAKWAHYTRDWIASLPSSFQ</sequence>
<name>A0A8X6SCH5_TRICX</name>
<accession>A0A8X6SCH5</accession>